<dbReference type="SUPFAM" id="SSF54373">
    <property type="entry name" value="FAD-linked reductases, C-terminal domain"/>
    <property type="match status" value="1"/>
</dbReference>
<dbReference type="Proteomes" id="UP001500851">
    <property type="component" value="Unassembled WGS sequence"/>
</dbReference>
<keyword evidence="3" id="KW-0560">Oxidoreductase</keyword>
<dbReference type="PANTHER" id="PTHR43563">
    <property type="entry name" value="AMINE OXIDASE"/>
    <property type="match status" value="1"/>
</dbReference>
<dbReference type="InterPro" id="IPR002937">
    <property type="entry name" value="Amino_oxidase"/>
</dbReference>
<evidence type="ECO:0000256" key="1">
    <source>
        <dbReference type="ARBA" id="ARBA00001974"/>
    </source>
</evidence>
<organism evidence="5 6">
    <name type="scientific">Leucobacter iarius</name>
    <dbReference type="NCBI Taxonomy" id="333963"/>
    <lineage>
        <taxon>Bacteria</taxon>
        <taxon>Bacillati</taxon>
        <taxon>Actinomycetota</taxon>
        <taxon>Actinomycetes</taxon>
        <taxon>Micrococcales</taxon>
        <taxon>Microbacteriaceae</taxon>
        <taxon>Leucobacter</taxon>
    </lineage>
</organism>
<gene>
    <name evidence="5" type="ORF">GCM10009768_28380</name>
</gene>
<reference evidence="6" key="1">
    <citation type="journal article" date="2019" name="Int. J. Syst. Evol. Microbiol.">
        <title>The Global Catalogue of Microorganisms (GCM) 10K type strain sequencing project: providing services to taxonomists for standard genome sequencing and annotation.</title>
        <authorList>
            <consortium name="The Broad Institute Genomics Platform"/>
            <consortium name="The Broad Institute Genome Sequencing Center for Infectious Disease"/>
            <person name="Wu L."/>
            <person name="Ma J."/>
        </authorList>
    </citation>
    <scope>NUCLEOTIDE SEQUENCE [LARGE SCALE GENOMIC DNA]</scope>
    <source>
        <strain evidence="6">JCM 14736</strain>
    </source>
</reference>
<evidence type="ECO:0000259" key="4">
    <source>
        <dbReference type="Pfam" id="PF01593"/>
    </source>
</evidence>
<name>A0ABP4Y3P6_9MICO</name>
<protein>
    <submittedName>
        <fullName evidence="5">NAD(P)/FAD-dependent oxidoreductase</fullName>
    </submittedName>
</protein>
<accession>A0ABP4Y3P6</accession>
<dbReference type="PANTHER" id="PTHR43563:SF1">
    <property type="entry name" value="AMINE OXIDASE [FLAVIN-CONTAINING] B"/>
    <property type="match status" value="1"/>
</dbReference>
<comment type="similarity">
    <text evidence="2">Belongs to the flavin monoamine oxidase family.</text>
</comment>
<dbReference type="InterPro" id="IPR001613">
    <property type="entry name" value="Flavin_amine_oxidase"/>
</dbReference>
<evidence type="ECO:0000313" key="5">
    <source>
        <dbReference type="EMBL" id="GAA1797737.1"/>
    </source>
</evidence>
<dbReference type="Gene3D" id="3.50.50.60">
    <property type="entry name" value="FAD/NAD(P)-binding domain"/>
    <property type="match status" value="1"/>
</dbReference>
<sequence>MEHIETDVVVIGAGVAGLTAAHRLRQAGREVVVLEARDRVGGRVKSDLSNGFLVEVGGQWVAPDQERLIALIAELGLETFARYRDGDEIYIDRAGARIRHTTDLPPLAAGTLAEIERLSDELDAISKEVDPFEPWTHPRATEFDAVSFDAWLRANTDDDDAVAFVAPFVSGGMLTKPAEAFSLLAALVMAASAGGFTDLADLDLVLNERVLGGMHNVPFRLAEEVGHDRIRLNTDVRSVAHGPDGVTVTGSEVAVRAQEAIVALGPHLVSRIDFEPALPGRKAQMLQQFSMGSVIKVQAFYDEPFWRAEGLSGSTYGPHEIVHEVYDNTAPDYAGGTLVGFISDRQADAMLELDADARREAILGSFAKYFGERALEPAFYTESDWIDEEFTRGAYGTSPGIGGITRYEELVRSSVGPIHFACSDIAGLGYTHIDGAIRMGERAALLAAGQ</sequence>
<evidence type="ECO:0000256" key="2">
    <source>
        <dbReference type="ARBA" id="ARBA00005995"/>
    </source>
</evidence>
<evidence type="ECO:0000256" key="3">
    <source>
        <dbReference type="ARBA" id="ARBA00023002"/>
    </source>
</evidence>
<dbReference type="InterPro" id="IPR036188">
    <property type="entry name" value="FAD/NAD-bd_sf"/>
</dbReference>
<proteinExistence type="inferred from homology"/>
<comment type="cofactor">
    <cofactor evidence="1">
        <name>FAD</name>
        <dbReference type="ChEBI" id="CHEBI:57692"/>
    </cofactor>
</comment>
<keyword evidence="6" id="KW-1185">Reference proteome</keyword>
<dbReference type="EMBL" id="BAAAOB010000004">
    <property type="protein sequence ID" value="GAA1797737.1"/>
    <property type="molecule type" value="Genomic_DNA"/>
</dbReference>
<dbReference type="PRINTS" id="PR00757">
    <property type="entry name" value="AMINEOXDASEF"/>
</dbReference>
<dbReference type="InterPro" id="IPR050703">
    <property type="entry name" value="Flavin_MAO"/>
</dbReference>
<dbReference type="RefSeq" id="WP_344033264.1">
    <property type="nucleotide sequence ID" value="NZ_BAAAOB010000004.1"/>
</dbReference>
<evidence type="ECO:0000313" key="6">
    <source>
        <dbReference type="Proteomes" id="UP001500851"/>
    </source>
</evidence>
<dbReference type="SUPFAM" id="SSF51905">
    <property type="entry name" value="FAD/NAD(P)-binding domain"/>
    <property type="match status" value="1"/>
</dbReference>
<feature type="domain" description="Amine oxidase" evidence="4">
    <location>
        <begin position="15"/>
        <end position="444"/>
    </location>
</feature>
<comment type="caution">
    <text evidence="5">The sequence shown here is derived from an EMBL/GenBank/DDBJ whole genome shotgun (WGS) entry which is preliminary data.</text>
</comment>
<dbReference type="Pfam" id="PF01593">
    <property type="entry name" value="Amino_oxidase"/>
    <property type="match status" value="1"/>
</dbReference>